<evidence type="ECO:0000256" key="2">
    <source>
        <dbReference type="ARBA" id="ARBA00022884"/>
    </source>
</evidence>
<evidence type="ECO:0000313" key="8">
    <source>
        <dbReference type="Proteomes" id="UP000095192"/>
    </source>
</evidence>
<dbReference type="Proteomes" id="UP000095192">
    <property type="component" value="Unassembled WGS sequence"/>
</dbReference>
<protein>
    <submittedName>
        <fullName evidence="7">Splicing factor</fullName>
    </submittedName>
</protein>
<dbReference type="GO" id="GO:0006397">
    <property type="term" value="P:mRNA processing"/>
    <property type="evidence" value="ECO:0007669"/>
    <property type="project" value="UniProtKB-KW"/>
</dbReference>
<accession>A0A1D3CX03</accession>
<organism evidence="7 8">
    <name type="scientific">Cyclospora cayetanensis</name>
    <dbReference type="NCBI Taxonomy" id="88456"/>
    <lineage>
        <taxon>Eukaryota</taxon>
        <taxon>Sar</taxon>
        <taxon>Alveolata</taxon>
        <taxon>Apicomplexa</taxon>
        <taxon>Conoidasida</taxon>
        <taxon>Coccidia</taxon>
        <taxon>Eucoccidiorida</taxon>
        <taxon>Eimeriorina</taxon>
        <taxon>Eimeriidae</taxon>
        <taxon>Cyclospora</taxon>
    </lineage>
</organism>
<keyword evidence="1" id="KW-0507">mRNA processing</keyword>
<evidence type="ECO:0000256" key="1">
    <source>
        <dbReference type="ARBA" id="ARBA00022664"/>
    </source>
</evidence>
<keyword evidence="2 4" id="KW-0694">RNA-binding</keyword>
<comment type="caution">
    <text evidence="7">The sequence shown here is derived from an EMBL/GenBank/DDBJ whole genome shotgun (WGS) entry which is preliminary data.</text>
</comment>
<keyword evidence="8" id="KW-1185">Reference proteome</keyword>
<dbReference type="SUPFAM" id="SSF54928">
    <property type="entry name" value="RNA-binding domain, RBD"/>
    <property type="match status" value="1"/>
</dbReference>
<evidence type="ECO:0000256" key="3">
    <source>
        <dbReference type="ARBA" id="ARBA00023187"/>
    </source>
</evidence>
<dbReference type="InterPro" id="IPR012677">
    <property type="entry name" value="Nucleotide-bd_a/b_plait_sf"/>
</dbReference>
<dbReference type="Gene3D" id="3.30.70.330">
    <property type="match status" value="2"/>
</dbReference>
<proteinExistence type="predicted"/>
<feature type="region of interest" description="Disordered" evidence="5">
    <location>
        <begin position="77"/>
        <end position="96"/>
    </location>
</feature>
<evidence type="ECO:0000259" key="6">
    <source>
        <dbReference type="PROSITE" id="PS50102"/>
    </source>
</evidence>
<dbReference type="EMBL" id="JROU02001652">
    <property type="protein sequence ID" value="OEH75716.1"/>
    <property type="molecule type" value="Genomic_DNA"/>
</dbReference>
<dbReference type="InterPro" id="IPR000504">
    <property type="entry name" value="RRM_dom"/>
</dbReference>
<sequence>MLIRGRMYSDQGGQWSPSPPPGPKCALEEPHDAQGVAFKVHLGYHKTKAAGGSHHMLSDDGAIPDDAGSCIAEKRLSGAKGEEDLGSAPGTPLTEAPEEEITWKGALLQLAVLVDVVTGGVAWECVAEDASLFPPGEGLEVEGEGAPRIHLQSIQKKNTDDQGVGPISPHGGPSAVLLQYETIQRYCRPGGSQQVCWDGFQWVKKSNDGDGLFDQHMNATRRARRLHVGNLPLSLDATEEDLKKFLWDALRKRTGKHVGAGACPVLHVWFSKERGSNYGFVEMATVEDAQAALLLSPLFWKGQQLRINRPTEWKKDAAEVNFAEVAGAADATLLESVAAAVGVAETTSDSSMLARLLCSLSEAQRRVIADFLAKSPTSFTKQGSLPVELLQCQIQTELLHGQPSRVVRITNPVPEAETAEELEETLSDILEEVNKRQDVLAALIITKELEKQLPAAEVGDIYVQFATGIQADKCILSFAGRMYDGHPLVIERFNEMVWRQTMQQHAKSFLTEILSRFM</sequence>
<gene>
    <name evidence="7" type="ORF">cyc_02762</name>
</gene>
<dbReference type="PANTHER" id="PTHR23139">
    <property type="entry name" value="RNA-BINDING PROTEIN"/>
    <property type="match status" value="1"/>
</dbReference>
<keyword evidence="3" id="KW-0508">mRNA splicing</keyword>
<evidence type="ECO:0000313" key="7">
    <source>
        <dbReference type="EMBL" id="OEH75716.1"/>
    </source>
</evidence>
<feature type="region of interest" description="Disordered" evidence="5">
    <location>
        <begin position="1"/>
        <end position="24"/>
    </location>
</feature>
<dbReference type="VEuPathDB" id="ToxoDB:LOC34619570"/>
<dbReference type="GO" id="GO:0008380">
    <property type="term" value="P:RNA splicing"/>
    <property type="evidence" value="ECO:0007669"/>
    <property type="project" value="UniProtKB-KW"/>
</dbReference>
<dbReference type="InParanoid" id="A0A1D3CX03"/>
<dbReference type="SMART" id="SM00360">
    <property type="entry name" value="RRM"/>
    <property type="match status" value="2"/>
</dbReference>
<dbReference type="InterPro" id="IPR035979">
    <property type="entry name" value="RBD_domain_sf"/>
</dbReference>
<dbReference type="GO" id="GO:0003723">
    <property type="term" value="F:RNA binding"/>
    <property type="evidence" value="ECO:0007669"/>
    <property type="project" value="UniProtKB-UniRule"/>
</dbReference>
<name>A0A1D3CX03_9EIME</name>
<reference evidence="7 8" key="1">
    <citation type="journal article" date="2016" name="BMC Genomics">
        <title>Comparative genomics reveals Cyclospora cayetanensis possesses coccidia-like metabolism and invasion components but unique surface antigens.</title>
        <authorList>
            <person name="Liu S."/>
            <person name="Wang L."/>
            <person name="Zheng H."/>
            <person name="Xu Z."/>
            <person name="Roellig D.M."/>
            <person name="Li N."/>
            <person name="Frace M.A."/>
            <person name="Tang K."/>
            <person name="Arrowood M.J."/>
            <person name="Moss D.M."/>
            <person name="Zhang L."/>
            <person name="Feng Y."/>
            <person name="Xiao L."/>
        </authorList>
    </citation>
    <scope>NUCLEOTIDE SEQUENCE [LARGE SCALE GENOMIC DNA]</scope>
    <source>
        <strain evidence="7 8">CHN_HEN01</strain>
    </source>
</reference>
<evidence type="ECO:0000256" key="4">
    <source>
        <dbReference type="PROSITE-ProRule" id="PRU00176"/>
    </source>
</evidence>
<dbReference type="AlphaFoldDB" id="A0A1D3CX03"/>
<evidence type="ECO:0000256" key="5">
    <source>
        <dbReference type="SAM" id="MobiDB-lite"/>
    </source>
</evidence>
<feature type="domain" description="RRM" evidence="6">
    <location>
        <begin position="224"/>
        <end position="312"/>
    </location>
</feature>
<dbReference type="PROSITE" id="PS50102">
    <property type="entry name" value="RRM"/>
    <property type="match status" value="1"/>
</dbReference>
<dbReference type="VEuPathDB" id="ToxoDB:cyc_02762"/>